<feature type="transmembrane region" description="Helical" evidence="1">
    <location>
        <begin position="12"/>
        <end position="33"/>
    </location>
</feature>
<dbReference type="AlphaFoldDB" id="F1T9N7"/>
<gene>
    <name evidence="2" type="ORF">Cpap_3651</name>
</gene>
<dbReference type="OrthoDB" id="1737435at2"/>
<accession>F1T9N7</accession>
<dbReference type="eggNOG" id="ENOG5033682">
    <property type="taxonomic scope" value="Bacteria"/>
</dbReference>
<comment type="caution">
    <text evidence="2">The sequence shown here is derived from an EMBL/GenBank/DDBJ whole genome shotgun (WGS) entry which is preliminary data.</text>
</comment>
<reference evidence="2" key="2">
    <citation type="submission" date="2011-01" db="EMBL/GenBank/DDBJ databases">
        <title>The Non-contiguous Finished genome of Clostridium papyrosolvens.</title>
        <authorList>
            <person name="Lucas S."/>
            <person name="Copeland A."/>
            <person name="Lapidus A."/>
            <person name="Cheng J.-F."/>
            <person name="Goodwin L."/>
            <person name="Pitluck S."/>
            <person name="Misra M."/>
            <person name="Chertkov O."/>
            <person name="Detter J.C."/>
            <person name="Han C."/>
            <person name="Tapia R."/>
            <person name="Land M."/>
            <person name="Hauser L."/>
            <person name="Kyrpides N."/>
            <person name="Ivanova N."/>
            <person name="Pagani I."/>
            <person name="Mouttaki H."/>
            <person name="He Z."/>
            <person name="Zhou J."/>
            <person name="Hemme C.L."/>
            <person name="Woyke T."/>
        </authorList>
    </citation>
    <scope>NUCLEOTIDE SEQUENCE [LARGE SCALE GENOMIC DNA]</scope>
    <source>
        <strain evidence="2">DSM 2782</strain>
    </source>
</reference>
<reference evidence="2" key="1">
    <citation type="submission" date="2009-07" db="EMBL/GenBank/DDBJ databases">
        <authorList>
            <consortium name="US DOE Joint Genome Institute (JGI-PGF)"/>
            <person name="Lucas S."/>
            <person name="Copeland A."/>
            <person name="Lapidus A."/>
            <person name="Glavina del Rio T."/>
            <person name="Tice H."/>
            <person name="Bruce D."/>
            <person name="Goodwin L."/>
            <person name="Pitluck S."/>
            <person name="Larimer F."/>
            <person name="Land M.L."/>
            <person name="Mouttaki H."/>
            <person name="He Z."/>
            <person name="Zhou J."/>
            <person name="Hemme C.L."/>
        </authorList>
    </citation>
    <scope>NUCLEOTIDE SEQUENCE [LARGE SCALE GENOMIC DNA]</scope>
    <source>
        <strain evidence="2">DSM 2782</strain>
    </source>
</reference>
<name>F1T9N7_9FIRM</name>
<dbReference type="STRING" id="588581.Cpap_3651"/>
<evidence type="ECO:0000313" key="3">
    <source>
        <dbReference type="Proteomes" id="UP000003860"/>
    </source>
</evidence>
<dbReference type="EMBL" id="ACXX02000002">
    <property type="protein sequence ID" value="EGD49219.1"/>
    <property type="molecule type" value="Genomic_DNA"/>
</dbReference>
<dbReference type="Proteomes" id="UP000003860">
    <property type="component" value="Unassembled WGS sequence"/>
</dbReference>
<protein>
    <submittedName>
        <fullName evidence="2">Uncharacterized protein</fullName>
    </submittedName>
</protein>
<evidence type="ECO:0000256" key="1">
    <source>
        <dbReference type="SAM" id="Phobius"/>
    </source>
</evidence>
<keyword evidence="1" id="KW-0812">Transmembrane</keyword>
<sequence length="465" mass="53170">MNRLIMITNKQKLLILAISVIFIILSAALISMLNFPKTTVNDTPAKPQNLSKSQSENKRLKEILSSIVPGDNKILYEDNFRKTSIVNNPSGAVDTKPVNIQNSGYTLSYTTIYSDEEYLRPIYVNSWKQAYYRGWLYLPRKIIYARHKLFAYTGNSANVLDIEGELGFYPNISIDNENYLNFLIYDYDIENAVKYGNRIVFFGKPLEKGVHIVAIKKEDINNYEDYNNITVQLCTPAGYELDYQNIALGNSGNTNEDYGIDDDTVLTYSKNNADLTKQNVQLRQELTHYISDSSQEIYFQQNGGYQTSDVLDTNIDLEEAFNSSKPIGHKLLYNNLNYKSPVYHPDWKKNYDLEWCYLPRKIYLNMKEVFALPSDIDVLKDLYGELGFFEKSPSISKNNAGFLIKNFSVDSVHLYENNIIINGTPCRKGVQIISIPKASLAKNTDFAVRLVTKDLCEIDADVLKN</sequence>
<organism evidence="2 3">
    <name type="scientific">Ruminiclostridium papyrosolvens DSM 2782</name>
    <dbReference type="NCBI Taxonomy" id="588581"/>
    <lineage>
        <taxon>Bacteria</taxon>
        <taxon>Bacillati</taxon>
        <taxon>Bacillota</taxon>
        <taxon>Clostridia</taxon>
        <taxon>Eubacteriales</taxon>
        <taxon>Oscillospiraceae</taxon>
        <taxon>Ruminiclostridium</taxon>
    </lineage>
</organism>
<keyword evidence="1" id="KW-1133">Transmembrane helix</keyword>
<dbReference type="RefSeq" id="WP_004617455.1">
    <property type="nucleotide sequence ID" value="NZ_ACXX02000002.1"/>
</dbReference>
<proteinExistence type="predicted"/>
<keyword evidence="3" id="KW-1185">Reference proteome</keyword>
<evidence type="ECO:0000313" key="2">
    <source>
        <dbReference type="EMBL" id="EGD49219.1"/>
    </source>
</evidence>
<keyword evidence="1" id="KW-0472">Membrane</keyword>